<dbReference type="Proteomes" id="UP000194565">
    <property type="component" value="Unassembled WGS sequence"/>
</dbReference>
<comment type="caution">
    <text evidence="1">The sequence shown here is derived from an EMBL/GenBank/DDBJ whole genome shotgun (WGS) entry which is preliminary data.</text>
</comment>
<reference evidence="1 2" key="1">
    <citation type="submission" date="2014-06" db="EMBL/GenBank/DDBJ databases">
        <authorList>
            <person name="Ju J."/>
            <person name="Zhang J."/>
        </authorList>
    </citation>
    <scope>NUCLEOTIDE SEQUENCE [LARGE SCALE GENOMIC DNA]</scope>
    <source>
        <strain evidence="1">DmW_042</strain>
    </source>
</reference>
<name>A0A252A4L6_9PROT</name>
<sequence>MAFQPLGATDKSAVANADHRVIQAQLATLGSHGVPPWLRPENARQDGSVPRAAAAFANVSKEDLVEILAIRGPLHALDGWSYVGRALNALIAGDSHATRHLAYYGELRGALSLLASSGIGIFNSQNVCIDQNRDVWLMSSRGTHDMCWATIVEWAQRAGSVDRLISPMMLAGSSMLDAFREFFPSATSAAAAYLMEEWGFDLEQGADDQTERNWSSYQPTALLPQQTSPIEDTLFLRMFWEALRPGAIGLDRHLFRILLEAEFRANGEALPDFSSRYSRLDDVLQTAVPLPFLTREDEPYDHPFLCHAAKRNSPAHPYSMLCRAALLLKFATGMAEANLQAAGIRPTQHFESWWHGFGIEHGLWSPEAPPVLPEELWSDIDVALEDIEAAPANNRHGWTLALRGSAFRVCETERAALWGLFR</sequence>
<evidence type="ECO:0000313" key="2">
    <source>
        <dbReference type="Proteomes" id="UP000194565"/>
    </source>
</evidence>
<organism evidence="1 2">
    <name type="scientific">Acetobacter tropicalis</name>
    <dbReference type="NCBI Taxonomy" id="104102"/>
    <lineage>
        <taxon>Bacteria</taxon>
        <taxon>Pseudomonadati</taxon>
        <taxon>Pseudomonadota</taxon>
        <taxon>Alphaproteobacteria</taxon>
        <taxon>Acetobacterales</taxon>
        <taxon>Acetobacteraceae</taxon>
        <taxon>Acetobacter</taxon>
    </lineage>
</organism>
<dbReference type="EMBL" id="JOMM01000046">
    <property type="protein sequence ID" value="OUI84378.1"/>
    <property type="molecule type" value="Genomic_DNA"/>
</dbReference>
<dbReference type="AlphaFoldDB" id="A0A252A4L6"/>
<evidence type="ECO:0000313" key="1">
    <source>
        <dbReference type="EMBL" id="OUI84378.1"/>
    </source>
</evidence>
<protein>
    <submittedName>
        <fullName evidence="1">Uncharacterized protein</fullName>
    </submittedName>
</protein>
<dbReference type="RefSeq" id="WP_086641708.1">
    <property type="nucleotide sequence ID" value="NZ_JOMM01000046.1"/>
</dbReference>
<accession>A0A252A4L6</accession>
<proteinExistence type="predicted"/>
<gene>
    <name evidence="1" type="ORF">HC62_13280</name>
</gene>